<dbReference type="Pfam" id="PF03572">
    <property type="entry name" value="Peptidase_S41"/>
    <property type="match status" value="1"/>
</dbReference>
<dbReference type="Gene3D" id="3.90.226.10">
    <property type="entry name" value="2-enoyl-CoA Hydratase, Chain A, domain 1"/>
    <property type="match status" value="1"/>
</dbReference>
<protein>
    <recommendedName>
        <fullName evidence="3">Tail specific protease domain-containing protein</fullName>
    </recommendedName>
</protein>
<proteinExistence type="predicted"/>
<dbReference type="InterPro" id="IPR005151">
    <property type="entry name" value="Tail-specific_protease"/>
</dbReference>
<dbReference type="PANTHER" id="PTHR32060:SF22">
    <property type="entry name" value="CARBOXYL-TERMINAL-PROCESSING PEPTIDASE 3, CHLOROPLASTIC"/>
    <property type="match status" value="1"/>
</dbReference>
<feature type="domain" description="Tail specific protease" evidence="3">
    <location>
        <begin position="349"/>
        <end position="520"/>
    </location>
</feature>
<accession>A0ABQ8EXT7</accession>
<name>A0ABQ8EXT7_9FUNG</name>
<feature type="compositionally biased region" description="Basic and acidic residues" evidence="1">
    <location>
        <begin position="304"/>
        <end position="313"/>
    </location>
</feature>
<feature type="compositionally biased region" description="Polar residues" evidence="1">
    <location>
        <begin position="314"/>
        <end position="330"/>
    </location>
</feature>
<dbReference type="PANTHER" id="PTHR32060">
    <property type="entry name" value="TAIL-SPECIFIC PROTEASE"/>
    <property type="match status" value="1"/>
</dbReference>
<comment type="caution">
    <text evidence="4">The sequence shown here is derived from an EMBL/GenBank/DDBJ whole genome shotgun (WGS) entry which is preliminary data.</text>
</comment>
<dbReference type="EMBL" id="JAFCIX010000503">
    <property type="protein sequence ID" value="KAH6588477.1"/>
    <property type="molecule type" value="Genomic_DNA"/>
</dbReference>
<evidence type="ECO:0000313" key="4">
    <source>
        <dbReference type="EMBL" id="KAH6588477.1"/>
    </source>
</evidence>
<evidence type="ECO:0000256" key="1">
    <source>
        <dbReference type="SAM" id="MobiDB-lite"/>
    </source>
</evidence>
<keyword evidence="5" id="KW-1185">Reference proteome</keyword>
<feature type="signal peptide" evidence="2">
    <location>
        <begin position="1"/>
        <end position="19"/>
    </location>
</feature>
<feature type="region of interest" description="Disordered" evidence="1">
    <location>
        <begin position="282"/>
        <end position="330"/>
    </location>
</feature>
<evidence type="ECO:0000259" key="3">
    <source>
        <dbReference type="Pfam" id="PF03572"/>
    </source>
</evidence>
<evidence type="ECO:0000256" key="2">
    <source>
        <dbReference type="SAM" id="SignalP"/>
    </source>
</evidence>
<reference evidence="4 5" key="1">
    <citation type="submission" date="2021-02" db="EMBL/GenBank/DDBJ databases">
        <title>Variation within the Batrachochytrium salamandrivorans European outbreak.</title>
        <authorList>
            <person name="Kelly M."/>
            <person name="Pasmans F."/>
            <person name="Shea T.P."/>
            <person name="Munoz J.F."/>
            <person name="Carranza S."/>
            <person name="Cuomo C.A."/>
            <person name="Martel A."/>
        </authorList>
    </citation>
    <scope>NUCLEOTIDE SEQUENCE [LARGE SCALE GENOMIC DNA]</scope>
    <source>
        <strain evidence="4 5">AMFP18/2</strain>
    </source>
</reference>
<dbReference type="InterPro" id="IPR029045">
    <property type="entry name" value="ClpP/crotonase-like_dom_sf"/>
</dbReference>
<organism evidence="4 5">
    <name type="scientific">Batrachochytrium salamandrivorans</name>
    <dbReference type="NCBI Taxonomy" id="1357716"/>
    <lineage>
        <taxon>Eukaryota</taxon>
        <taxon>Fungi</taxon>
        <taxon>Fungi incertae sedis</taxon>
        <taxon>Chytridiomycota</taxon>
        <taxon>Chytridiomycota incertae sedis</taxon>
        <taxon>Chytridiomycetes</taxon>
        <taxon>Rhizophydiales</taxon>
        <taxon>Rhizophydiales incertae sedis</taxon>
        <taxon>Batrachochytrium</taxon>
    </lineage>
</organism>
<feature type="chain" id="PRO_5046458055" description="Tail specific protease domain-containing protein" evidence="2">
    <location>
        <begin position="20"/>
        <end position="876"/>
    </location>
</feature>
<gene>
    <name evidence="4" type="ORF">BASA50_010703</name>
</gene>
<sequence length="876" mass="96077">MLVFPVIALLAIGSTSVSADNYVTYNLLKNDRAAGRLVFPPTTLAQKKVILSNVENAFAVWVNYDSKKANYGPAADPFPTIKRLRKTIKKITDEELQLGITDAFIMARDRHTRWTNIAPYGCFHATTGVTFTFIEGDPDITKKPTVVVTSTAKSSELLALFGEDYSKIKAGDELLAINGLSFVKWFEKNQFTSGGGANEFGGQRTALEYLTTIYGKINRLPSDDSINFQFKSRANPEIIYTVNVPYVSGRNEDCWELGSKLYKSLPSITLPGAPATSLLVSAEQPGHSHGSDTAHPFPGGHQTDSPKDPKKGTNIDQISNSRQRPAVSMNPTDVTEVTWGIYQPESTNMGIIKLGSFDPEETGTKSLAIEKAIMIVRSLLVNELKDTNSVIYELRGNPGGSAKFADSMVQLFKPDFEPFGSRYLMNDLTYDIFVVNKNPNVNLHARAWKETEPGSRFTDVFFLHSTESVNTLGQVYLRPMGVFNDAMCYSSCELFSGNIQGHGAGTIFGEDEQTGGGGAIAKKLDPSLLRFGFEDFRKFPFTQELTSGSKTHANTLSVGVTQVVRTGLYKGQIIEDVGIKTDTVFRPQWSDLQPDSPTNTQYDRIAESLARTGQENGQSRLHFVCEPFLIVKPINGFSLEVETAGIERFTVFQADGKTIIAKKRRRSVTNKQKFAIPVSADAITLGNSQIIIVGKTAGVQVLKTKRNVRIIPDDDKYMEISTSGFTFTGLSDSVGLYQSPATAPGNGWNNLKGPWMIGNGVRYVENIDSSIEAFFSAPVGTNINIGIDVALDSMPGHDFLYLYVKSSDGVEDFLLRSKNRDGAETLNGVSGLDMIVKETFPFTTKSEKFSVSLKFISNRSREFAGATINSFTVSAA</sequence>
<dbReference type="SUPFAM" id="SSF52096">
    <property type="entry name" value="ClpP/crotonase"/>
    <property type="match status" value="1"/>
</dbReference>
<keyword evidence="2" id="KW-0732">Signal</keyword>
<evidence type="ECO:0000313" key="5">
    <source>
        <dbReference type="Proteomes" id="UP001648503"/>
    </source>
</evidence>
<dbReference type="Proteomes" id="UP001648503">
    <property type="component" value="Unassembled WGS sequence"/>
</dbReference>